<dbReference type="GO" id="GO:0016787">
    <property type="term" value="F:hydrolase activity"/>
    <property type="evidence" value="ECO:0007669"/>
    <property type="project" value="UniProtKB-KW"/>
</dbReference>
<dbReference type="EMBL" id="FZQP02002448">
    <property type="protein sequence ID" value="VVC95767.1"/>
    <property type="molecule type" value="Genomic_DNA"/>
</dbReference>
<evidence type="ECO:0000313" key="5">
    <source>
        <dbReference type="Proteomes" id="UP000324832"/>
    </source>
</evidence>
<name>A0A5E4QBW2_9NEOP</name>
<keyword evidence="1" id="KW-0378">Hydrolase</keyword>
<proteinExistence type="predicted"/>
<dbReference type="InterPro" id="IPR036526">
    <property type="entry name" value="C-N_Hydrolase_sf"/>
</dbReference>
<dbReference type="AlphaFoldDB" id="A0A5E4QBW2"/>
<dbReference type="InterPro" id="IPR043957">
    <property type="entry name" value="Vanin_C"/>
</dbReference>
<evidence type="ECO:0000259" key="3">
    <source>
        <dbReference type="Pfam" id="PF19018"/>
    </source>
</evidence>
<evidence type="ECO:0000313" key="4">
    <source>
        <dbReference type="EMBL" id="VVC95767.1"/>
    </source>
</evidence>
<dbReference type="InterPro" id="IPR040154">
    <property type="entry name" value="Biotinidase/VNN"/>
</dbReference>
<evidence type="ECO:0000256" key="2">
    <source>
        <dbReference type="SAM" id="SignalP"/>
    </source>
</evidence>
<dbReference type="Pfam" id="PF19018">
    <property type="entry name" value="Vanin_C"/>
    <property type="match status" value="1"/>
</dbReference>
<evidence type="ECO:0000256" key="1">
    <source>
        <dbReference type="ARBA" id="ARBA00022801"/>
    </source>
</evidence>
<keyword evidence="5" id="KW-1185">Reference proteome</keyword>
<dbReference type="Proteomes" id="UP000324832">
    <property type="component" value="Unassembled WGS sequence"/>
</dbReference>
<dbReference type="PANTHER" id="PTHR10609:SF14">
    <property type="entry name" value="BIOTINIDASE"/>
    <property type="match status" value="1"/>
</dbReference>
<sequence length="439" mass="48991">MRSVISLCVLCMYYAVGEEVYTVAVLDPNSEIYEYGEISRTAKNGGADILVIPTQHTEPETRTNSYDKTLKELSTAAKEERIYIVANLYNSITCQNRRELSRHNVVFNRNGAIVTISKKSTHNCNDTQANMVSFATDFGVKFGVMAEEDMVLHDVRGSDIRNYVVLGPWSATTLFLSGEHFTPVWAFATKSNVISQYGVYGSSSITRSGNNAVAVLNKNGNDDDHITTYPVALSSLPGEDLSNYVIKPLDLVRGSEGYQESVCHESFCCGFDVKTTVNGNINKALSFGLTAYDGLLDVEGHRVGTQICAVIACAGLYKRSCLIQAGNTSVIFDKLTISANFSVNTEHYPSILTSTESTKHILFQKNFGNNIDVKTIIHNADNLLRIGIFGRDYRKDFIELQNIDTEYISNENVEEFFDYLWIRLRVLIFVVSIYILEMM</sequence>
<dbReference type="PANTHER" id="PTHR10609">
    <property type="entry name" value="BIOTINIDASE-RELATED"/>
    <property type="match status" value="1"/>
</dbReference>
<keyword evidence="2" id="KW-0732">Signal</keyword>
<gene>
    <name evidence="4" type="ORF">LSINAPIS_LOCUS7409</name>
</gene>
<feature type="chain" id="PRO_5023039651" description="Vanin C-terminal domain-containing protein" evidence="2">
    <location>
        <begin position="18"/>
        <end position="439"/>
    </location>
</feature>
<reference evidence="4 5" key="1">
    <citation type="submission" date="2017-07" db="EMBL/GenBank/DDBJ databases">
        <authorList>
            <person name="Talla V."/>
            <person name="Backstrom N."/>
        </authorList>
    </citation>
    <scope>NUCLEOTIDE SEQUENCE [LARGE SCALE GENOMIC DNA]</scope>
</reference>
<protein>
    <recommendedName>
        <fullName evidence="3">Vanin C-terminal domain-containing protein</fullName>
    </recommendedName>
</protein>
<organism evidence="4 5">
    <name type="scientific">Leptidea sinapis</name>
    <dbReference type="NCBI Taxonomy" id="189913"/>
    <lineage>
        <taxon>Eukaryota</taxon>
        <taxon>Metazoa</taxon>
        <taxon>Ecdysozoa</taxon>
        <taxon>Arthropoda</taxon>
        <taxon>Hexapoda</taxon>
        <taxon>Insecta</taxon>
        <taxon>Pterygota</taxon>
        <taxon>Neoptera</taxon>
        <taxon>Endopterygota</taxon>
        <taxon>Lepidoptera</taxon>
        <taxon>Glossata</taxon>
        <taxon>Ditrysia</taxon>
        <taxon>Papilionoidea</taxon>
        <taxon>Pieridae</taxon>
        <taxon>Dismorphiinae</taxon>
        <taxon>Leptidea</taxon>
    </lineage>
</organism>
<accession>A0A5E4QBW2</accession>
<feature type="domain" description="Vanin C-terminal" evidence="3">
    <location>
        <begin position="240"/>
        <end position="396"/>
    </location>
</feature>
<feature type="signal peptide" evidence="2">
    <location>
        <begin position="1"/>
        <end position="17"/>
    </location>
</feature>
<dbReference type="Gene3D" id="3.60.110.10">
    <property type="entry name" value="Carbon-nitrogen hydrolase"/>
    <property type="match status" value="1"/>
</dbReference>
<dbReference type="SUPFAM" id="SSF56317">
    <property type="entry name" value="Carbon-nitrogen hydrolase"/>
    <property type="match status" value="1"/>
</dbReference>